<dbReference type="OrthoDB" id="9814092at2"/>
<dbReference type="EMBL" id="CP002623">
    <property type="protein sequence ID" value="AEI92727.1"/>
    <property type="molecule type" value="Genomic_DNA"/>
</dbReference>
<evidence type="ECO:0000313" key="3">
    <source>
        <dbReference type="Proteomes" id="UP000001353"/>
    </source>
</evidence>
<name>F7ZKR1_ROSLO</name>
<dbReference type="RefSeq" id="WP_013960667.1">
    <property type="nucleotide sequence ID" value="NC_015730.1"/>
</dbReference>
<dbReference type="AlphaFoldDB" id="F7ZKR1"/>
<accession>F7ZKR1</accession>
<dbReference type="HOGENOM" id="CLU_285109_0_0_5"/>
<evidence type="ECO:0000313" key="2">
    <source>
        <dbReference type="EMBL" id="AEI92727.1"/>
    </source>
</evidence>
<reference evidence="2 3" key="1">
    <citation type="journal article" date="2011" name="BMC Genomics">
        <title>Comparative genome analysis and genome-guided physiological analysis of Roseobacter litoralis.</title>
        <authorList>
            <person name="Kalhoefer D."/>
            <person name="Thole S."/>
            <person name="Voget S."/>
            <person name="Lehmann R."/>
            <person name="Liesegang H."/>
            <person name="Wollher A."/>
            <person name="Daniel R."/>
            <person name="Simon M."/>
            <person name="Brinkhoff T."/>
        </authorList>
    </citation>
    <scope>NUCLEOTIDE SEQUENCE [LARGE SCALE GENOMIC DNA]</scope>
    <source>
        <strain evidence="3">ATCC 49566 / DSM 6996 / JCM 21268 / NBRC 15278 / OCh 149</strain>
    </source>
</reference>
<protein>
    <submittedName>
        <fullName evidence="2">Uncharacterized protein</fullName>
    </submittedName>
</protein>
<feature type="region of interest" description="Disordered" evidence="1">
    <location>
        <begin position="625"/>
        <end position="646"/>
    </location>
</feature>
<sequence length="1031" mass="106025">MTQLNVFTLTPQAAAQALQDNGLDALGLTMARLSNAWGSANPTFDSNTLRLAPSGNALAPFRGTLEYLDQGHEFRDVTGAGIAGPVAAFRLHPQAVERLSRLMARYAVAPAPHHRPVPETLVFTGAVPMPDRSPQTYEPGESLGRTEPMSFHDGRGLIIDPISIAALFDDLITSFPALDFSNGGGTGGAGGIGAIATGLGAASGVVVQVVDLHGSPFVSHLGDVGVEKQAADTTSTGVPNASGLMTLAANETVAATGANAASRVRLGWATGGTLAAGPLTQPALPGGVSLPRQFLRAYAVDLDWHLRGNRTTSAVAGVPGEDGDMPSDLKPQVRTEVVIDYVVDGPDLMARADAVLARVDGAPGNPLMFAVAPIIDDLVPAPTAPGAAARWPAFPTPAGIGMFGPNPAPIVGATATWTADEDVIVQIVADAVPDGSAVRLYNQRFISIPAIGETPSFKRGDGGAAIAVAGQPTLIRVHNPLGLSAGDPKPDPATLVFDLVVTPRGQNRRLFAARTLQIAPGPAALPPDVFAPALDRMGGLSDNLKSVAPVPIFGTDAGPDDGAAGTPVDAARALASETVPRIGPRLPTMARLEGIVVSGIGSVNVSAGLDWDGVLSAASWSRDTMSASHAQGNPGNPPGPDTHSSAVRVEGALGYDLARHAVRRVQPFIPLPGGPPVGQAPGWLAMSGGDNMNPPVRAGGAPAGATSSGVLLQSIAAVAETPELSLLPDGNPLNSATPLDLQTVINDVAGALGLPAPTVDVTNGNRLLNELRREYELSVHGARDALWSLARAFHEAQELVYVETAGLARTVHAGAGSGAVSVDLIQILADRLAVQPRLKVILCTPRETDFINPPYVRAAIQLRNEALLALQSVAADRVVAFHPGAFPGRAARLQGTTVVVDDVYSLTGATHLRRRGISFDGSAAVASVDHTIAQGYSAKVRNQRIQSMAGRLGVVPRDASGLPSSDFIRLQRPTAAFSLVQDLVEQGGLGRLEPNWDGPTDASVIAQTAAVADPDGSDGANLSLFLAALLA</sequence>
<evidence type="ECO:0000256" key="1">
    <source>
        <dbReference type="SAM" id="MobiDB-lite"/>
    </source>
</evidence>
<dbReference type="eggNOG" id="ENOG5030IW6">
    <property type="taxonomic scope" value="Bacteria"/>
</dbReference>
<dbReference type="STRING" id="391595.RLO149_c007000"/>
<proteinExistence type="predicted"/>
<dbReference type="KEGG" id="rli:RLO149_c007000"/>
<dbReference type="Proteomes" id="UP000001353">
    <property type="component" value="Chromosome"/>
</dbReference>
<organism evidence="2 3">
    <name type="scientific">Roseobacter litoralis (strain ATCC 49566 / DSM 6996 / JCM 21268 / NBRC 15278 / OCh 149)</name>
    <dbReference type="NCBI Taxonomy" id="391595"/>
    <lineage>
        <taxon>Bacteria</taxon>
        <taxon>Pseudomonadati</taxon>
        <taxon>Pseudomonadota</taxon>
        <taxon>Alphaproteobacteria</taxon>
        <taxon>Rhodobacterales</taxon>
        <taxon>Roseobacteraceae</taxon>
        <taxon>Roseobacter</taxon>
    </lineage>
</organism>
<gene>
    <name evidence="2" type="ordered locus">RLO149_c007000</name>
</gene>
<keyword evidence="3" id="KW-1185">Reference proteome</keyword>
<feature type="compositionally biased region" description="Polar residues" evidence="1">
    <location>
        <begin position="625"/>
        <end position="634"/>
    </location>
</feature>